<gene>
    <name evidence="2" type="ORF">EJ913_09625</name>
</gene>
<dbReference type="Proteomes" id="UP000280346">
    <property type="component" value="Unassembled WGS sequence"/>
</dbReference>
<dbReference type="InterPro" id="IPR036390">
    <property type="entry name" value="WH_DNA-bd_sf"/>
</dbReference>
<feature type="region of interest" description="Disordered" evidence="1">
    <location>
        <begin position="117"/>
        <end position="144"/>
    </location>
</feature>
<organism evidence="2 3">
    <name type="scientific">Azospirillum doebereinerae</name>
    <dbReference type="NCBI Taxonomy" id="92933"/>
    <lineage>
        <taxon>Bacteria</taxon>
        <taxon>Pseudomonadati</taxon>
        <taxon>Pseudomonadota</taxon>
        <taxon>Alphaproteobacteria</taxon>
        <taxon>Rhodospirillales</taxon>
        <taxon>Azospirillaceae</taxon>
        <taxon>Azospirillum</taxon>
    </lineage>
</organism>
<keyword evidence="3" id="KW-1185">Reference proteome</keyword>
<dbReference type="Gene3D" id="1.10.10.10">
    <property type="entry name" value="Winged helix-like DNA-binding domain superfamily/Winged helix DNA-binding domain"/>
    <property type="match status" value="1"/>
</dbReference>
<dbReference type="RefSeq" id="WP_126997182.1">
    <property type="nucleotide sequence ID" value="NZ_JBNPXW010000010.1"/>
</dbReference>
<dbReference type="SUPFAM" id="SSF46785">
    <property type="entry name" value="Winged helix' DNA-binding domain"/>
    <property type="match status" value="1"/>
</dbReference>
<reference evidence="2 3" key="1">
    <citation type="submission" date="2018-12" db="EMBL/GenBank/DDBJ databases">
        <authorList>
            <person name="Yang Y."/>
        </authorList>
    </citation>
    <scope>NUCLEOTIDE SEQUENCE [LARGE SCALE GENOMIC DNA]</scope>
    <source>
        <strain evidence="2 3">GSF71</strain>
    </source>
</reference>
<proteinExistence type="predicted"/>
<comment type="caution">
    <text evidence="2">The sequence shown here is derived from an EMBL/GenBank/DDBJ whole genome shotgun (WGS) entry which is preliminary data.</text>
</comment>
<dbReference type="EMBL" id="RZIJ01000006">
    <property type="protein sequence ID" value="RUQ72819.1"/>
    <property type="molecule type" value="Genomic_DNA"/>
</dbReference>
<evidence type="ECO:0000313" key="2">
    <source>
        <dbReference type="EMBL" id="RUQ72819.1"/>
    </source>
</evidence>
<dbReference type="PANTHER" id="PTHR30432">
    <property type="entry name" value="TRANSCRIPTIONAL REGULATOR MODE"/>
    <property type="match status" value="1"/>
</dbReference>
<evidence type="ECO:0000313" key="3">
    <source>
        <dbReference type="Proteomes" id="UP000280346"/>
    </source>
</evidence>
<evidence type="ECO:0000256" key="1">
    <source>
        <dbReference type="SAM" id="MobiDB-lite"/>
    </source>
</evidence>
<dbReference type="AlphaFoldDB" id="A0A433JAE4"/>
<accession>A0A433JAE4</accession>
<sequence>MTRMRIRIDFEPGGSIGPGKIMLLERIRETGSISAAGRAIGMSYRRAWLLVDDLNRIFREPVVSAAVGGKHGGGTVLTAFGEQVIDHYRAVEREARVATAHRLAALQATVNPDYGADKAVDDGSFANDPGLQAGCKPEEQGEAR</sequence>
<dbReference type="OrthoDB" id="9800709at2"/>
<name>A0A433JAE4_9PROT</name>
<dbReference type="PANTHER" id="PTHR30432:SF1">
    <property type="entry name" value="DNA-BINDING TRANSCRIPTIONAL DUAL REGULATOR MODE"/>
    <property type="match status" value="1"/>
</dbReference>
<protein>
    <submittedName>
        <fullName evidence="2">LysR family transcriptional regulator</fullName>
    </submittedName>
</protein>
<dbReference type="InterPro" id="IPR036388">
    <property type="entry name" value="WH-like_DNA-bd_sf"/>
</dbReference>
<dbReference type="InterPro" id="IPR051815">
    <property type="entry name" value="Molybdate_resp_trans_reg"/>
</dbReference>